<protein>
    <submittedName>
        <fullName evidence="1">Uncharacterized protein</fullName>
    </submittedName>
</protein>
<sequence>MTNMISKWWIITRNGEKELKWPTISIKRALDKLGRLKRTRSRCQLASKTVLDKLKRSQLASK</sequence>
<gene>
    <name evidence="1" type="ORF">MmBV_CRP1</name>
</gene>
<dbReference type="EMBL" id="MG384821">
    <property type="protein sequence ID" value="AUO16836.1"/>
    <property type="molecule type" value="Genomic_DNA"/>
</dbReference>
<accession>A0A2I6SGX9</accession>
<organism evidence="1">
    <name type="scientific">Microplitis mediator bracovirus</name>
    <dbReference type="NCBI Taxonomy" id="1836595"/>
    <lineage>
        <taxon>Viruses</taxon>
        <taxon>Viruses incertae sedis</taxon>
        <taxon>Polydnaviriformidae</taxon>
        <taxon>Bracoviriform</taxon>
    </lineage>
</organism>
<reference evidence="1" key="1">
    <citation type="submission" date="2017-10" db="EMBL/GenBank/DDBJ databases">
        <authorList>
            <person name="Banno H."/>
            <person name="Chua N.-H."/>
        </authorList>
    </citation>
    <scope>NUCLEOTIDE SEQUENCE</scope>
    <source>
        <strain evidence="1">HeBei</strain>
    </source>
</reference>
<name>A0A2I6SGX9_9VIRU</name>
<proteinExistence type="predicted"/>
<evidence type="ECO:0000313" key="1">
    <source>
        <dbReference type="EMBL" id="AUO16836.1"/>
    </source>
</evidence>